<dbReference type="EMBL" id="KZ666016">
    <property type="protein sequence ID" value="PPR96596.1"/>
    <property type="molecule type" value="Genomic_DNA"/>
</dbReference>
<name>A0A2P5WZS4_GOSBA</name>
<dbReference type="Proteomes" id="UP000239757">
    <property type="component" value="Unassembled WGS sequence"/>
</dbReference>
<evidence type="ECO:0000313" key="1">
    <source>
        <dbReference type="EMBL" id="PPR96596.1"/>
    </source>
</evidence>
<proteinExistence type="predicted"/>
<organism evidence="1 2">
    <name type="scientific">Gossypium barbadense</name>
    <name type="common">Sea Island cotton</name>
    <name type="synonym">Hibiscus barbadensis</name>
    <dbReference type="NCBI Taxonomy" id="3634"/>
    <lineage>
        <taxon>Eukaryota</taxon>
        <taxon>Viridiplantae</taxon>
        <taxon>Streptophyta</taxon>
        <taxon>Embryophyta</taxon>
        <taxon>Tracheophyta</taxon>
        <taxon>Spermatophyta</taxon>
        <taxon>Magnoliopsida</taxon>
        <taxon>eudicotyledons</taxon>
        <taxon>Gunneridae</taxon>
        <taxon>Pentapetalae</taxon>
        <taxon>rosids</taxon>
        <taxon>malvids</taxon>
        <taxon>Malvales</taxon>
        <taxon>Malvaceae</taxon>
        <taxon>Malvoideae</taxon>
        <taxon>Gossypium</taxon>
    </lineage>
</organism>
<gene>
    <name evidence="1" type="ORF">GOBAR_AA24075</name>
</gene>
<sequence length="75" mass="8572">MAILKHLDQSKTSRAPLLFPNQRETTQRTSFHFGLAKVTGALKDVAQCEFQEWLLAHRYIDAQRLFQPAATDRSA</sequence>
<reference evidence="1 2" key="1">
    <citation type="submission" date="2015-01" db="EMBL/GenBank/DDBJ databases">
        <title>Genome of allotetraploid Gossypium barbadense reveals genomic plasticity and fiber elongation in cotton evolution.</title>
        <authorList>
            <person name="Chen X."/>
            <person name="Liu X."/>
            <person name="Zhao B."/>
            <person name="Zheng H."/>
            <person name="Hu Y."/>
            <person name="Lu G."/>
            <person name="Yang C."/>
            <person name="Chen J."/>
            <person name="Shan C."/>
            <person name="Zhang L."/>
            <person name="Zhou Y."/>
            <person name="Wang L."/>
            <person name="Guo W."/>
            <person name="Bai Y."/>
            <person name="Ruan J."/>
            <person name="Shangguan X."/>
            <person name="Mao Y."/>
            <person name="Jiang J."/>
            <person name="Zhu Y."/>
            <person name="Lei J."/>
            <person name="Kang H."/>
            <person name="Chen S."/>
            <person name="He X."/>
            <person name="Wang R."/>
            <person name="Wang Y."/>
            <person name="Chen J."/>
            <person name="Wang L."/>
            <person name="Yu S."/>
            <person name="Wang B."/>
            <person name="Wei J."/>
            <person name="Song S."/>
            <person name="Lu X."/>
            <person name="Gao Z."/>
            <person name="Gu W."/>
            <person name="Deng X."/>
            <person name="Ma D."/>
            <person name="Wang S."/>
            <person name="Liang W."/>
            <person name="Fang L."/>
            <person name="Cai C."/>
            <person name="Zhu X."/>
            <person name="Zhou B."/>
            <person name="Zhang Y."/>
            <person name="Chen Z."/>
            <person name="Xu S."/>
            <person name="Zhu R."/>
            <person name="Wang S."/>
            <person name="Zhang T."/>
            <person name="Zhao G."/>
        </authorList>
    </citation>
    <scope>NUCLEOTIDE SEQUENCE [LARGE SCALE GENOMIC DNA]</scope>
    <source>
        <strain evidence="2">cv. Xinhai21</strain>
        <tissue evidence="1">Leaf</tissue>
    </source>
</reference>
<evidence type="ECO:0000313" key="2">
    <source>
        <dbReference type="Proteomes" id="UP000239757"/>
    </source>
</evidence>
<accession>A0A2P5WZS4</accession>
<protein>
    <submittedName>
        <fullName evidence="1">Uncharacterized protein</fullName>
    </submittedName>
</protein>
<dbReference type="AlphaFoldDB" id="A0A2P5WZS4"/>